<dbReference type="OrthoDB" id="513924at2"/>
<dbReference type="InterPro" id="IPR021355">
    <property type="entry name" value="Phage_Syn9_Gp224"/>
</dbReference>
<evidence type="ECO:0000256" key="1">
    <source>
        <dbReference type="SAM" id="Phobius"/>
    </source>
</evidence>
<dbReference type="HOGENOM" id="CLU_2478950_0_0_3"/>
<proteinExistence type="predicted"/>
<keyword evidence="1" id="KW-0812">Transmembrane</keyword>
<sequence>MLFHLLYLICFLLLSALAFYTMAVGWRQRQSRKTNRIKPHPELLDRQGRLIKDPLLVVRVTPRDADFRSRLEALYNQSPDEEQRPER</sequence>
<accession>U5QPI3</accession>
<keyword evidence="3" id="KW-1185">Reference proteome</keyword>
<dbReference type="KEGG" id="glj:GKIL_3354"/>
<dbReference type="AlphaFoldDB" id="U5QPI3"/>
<gene>
    <name evidence="2" type="ORF">GKIL_3354</name>
</gene>
<dbReference type="STRING" id="1183438.GKIL_3354"/>
<name>U5QPI3_GLOK1</name>
<protein>
    <recommendedName>
        <fullName evidence="4">DUF2973 domain-containing protein</fullName>
    </recommendedName>
</protein>
<dbReference type="Proteomes" id="UP000017396">
    <property type="component" value="Chromosome"/>
</dbReference>
<evidence type="ECO:0008006" key="4">
    <source>
        <dbReference type="Google" id="ProtNLM"/>
    </source>
</evidence>
<evidence type="ECO:0000313" key="3">
    <source>
        <dbReference type="Proteomes" id="UP000017396"/>
    </source>
</evidence>
<reference evidence="2 3" key="1">
    <citation type="journal article" date="2013" name="PLoS ONE">
        <title>Cultivation and Complete Genome Sequencing of Gloeobacter kilaueensis sp. nov., from a Lava Cave in Kilauea Caldera, Hawai'i.</title>
        <authorList>
            <person name="Saw J.H."/>
            <person name="Schatz M."/>
            <person name="Brown M.V."/>
            <person name="Kunkel D.D."/>
            <person name="Foster J.S."/>
            <person name="Shick H."/>
            <person name="Christensen S."/>
            <person name="Hou S."/>
            <person name="Wan X."/>
            <person name="Donachie S.P."/>
        </authorList>
    </citation>
    <scope>NUCLEOTIDE SEQUENCE [LARGE SCALE GENOMIC DNA]</scope>
    <source>
        <strain evidence="3">JS</strain>
    </source>
</reference>
<feature type="transmembrane region" description="Helical" evidence="1">
    <location>
        <begin position="6"/>
        <end position="26"/>
    </location>
</feature>
<organism evidence="2 3">
    <name type="scientific">Gloeobacter kilaueensis (strain ATCC BAA-2537 / CCAP 1431/1 / ULC 316 / JS1)</name>
    <dbReference type="NCBI Taxonomy" id="1183438"/>
    <lineage>
        <taxon>Bacteria</taxon>
        <taxon>Bacillati</taxon>
        <taxon>Cyanobacteriota</taxon>
        <taxon>Cyanophyceae</taxon>
        <taxon>Gloeobacterales</taxon>
        <taxon>Gloeobacteraceae</taxon>
        <taxon>Gloeobacter</taxon>
    </lineage>
</organism>
<dbReference type="EMBL" id="CP003587">
    <property type="protein sequence ID" value="AGY59600.1"/>
    <property type="molecule type" value="Genomic_DNA"/>
</dbReference>
<keyword evidence="1" id="KW-1133">Transmembrane helix</keyword>
<dbReference type="Pfam" id="PF11189">
    <property type="entry name" value="DUF2973"/>
    <property type="match status" value="1"/>
</dbReference>
<evidence type="ECO:0000313" key="2">
    <source>
        <dbReference type="EMBL" id="AGY59600.1"/>
    </source>
</evidence>
<keyword evidence="1" id="KW-0472">Membrane</keyword>